<reference evidence="1" key="1">
    <citation type="submission" date="2014-11" db="EMBL/GenBank/DDBJ databases">
        <authorList>
            <person name="Amaro Gonzalez C."/>
        </authorList>
    </citation>
    <scope>NUCLEOTIDE SEQUENCE</scope>
</reference>
<proteinExistence type="predicted"/>
<dbReference type="AlphaFoldDB" id="A0A0E9PQJ0"/>
<accession>A0A0E9PQJ0</accession>
<organism evidence="1">
    <name type="scientific">Anguilla anguilla</name>
    <name type="common">European freshwater eel</name>
    <name type="synonym">Muraena anguilla</name>
    <dbReference type="NCBI Taxonomy" id="7936"/>
    <lineage>
        <taxon>Eukaryota</taxon>
        <taxon>Metazoa</taxon>
        <taxon>Chordata</taxon>
        <taxon>Craniata</taxon>
        <taxon>Vertebrata</taxon>
        <taxon>Euteleostomi</taxon>
        <taxon>Actinopterygii</taxon>
        <taxon>Neopterygii</taxon>
        <taxon>Teleostei</taxon>
        <taxon>Anguilliformes</taxon>
        <taxon>Anguillidae</taxon>
        <taxon>Anguilla</taxon>
    </lineage>
</organism>
<evidence type="ECO:0000313" key="1">
    <source>
        <dbReference type="EMBL" id="JAH06330.1"/>
    </source>
</evidence>
<protein>
    <submittedName>
        <fullName evidence="1">Uncharacterized protein</fullName>
    </submittedName>
</protein>
<sequence>MVGQDAAIIPAPVNVAVCKGPAATPIHSSNLSQA</sequence>
<dbReference type="EMBL" id="GBXM01102247">
    <property type="protein sequence ID" value="JAH06330.1"/>
    <property type="molecule type" value="Transcribed_RNA"/>
</dbReference>
<reference evidence="1" key="2">
    <citation type="journal article" date="2015" name="Fish Shellfish Immunol.">
        <title>Early steps in the European eel (Anguilla anguilla)-Vibrio vulnificus interaction in the gills: Role of the RtxA13 toxin.</title>
        <authorList>
            <person name="Callol A."/>
            <person name="Pajuelo D."/>
            <person name="Ebbesson L."/>
            <person name="Teles M."/>
            <person name="MacKenzie S."/>
            <person name="Amaro C."/>
        </authorList>
    </citation>
    <scope>NUCLEOTIDE SEQUENCE</scope>
</reference>
<name>A0A0E9PQJ0_ANGAN</name>